<gene>
    <name evidence="2" type="ORF">FN960_04110</name>
</gene>
<dbReference type="RefSeq" id="WP_143847200.1">
    <property type="nucleotide sequence ID" value="NZ_VLXZ01000002.1"/>
</dbReference>
<reference evidence="2 3" key="1">
    <citation type="submission" date="2019-07" db="EMBL/GenBank/DDBJ databases">
        <authorList>
            <person name="Park Y.J."/>
            <person name="Jeong S.E."/>
            <person name="Jung H.S."/>
        </authorList>
    </citation>
    <scope>NUCLEOTIDE SEQUENCE [LARGE SCALE GENOMIC DNA]</scope>
    <source>
        <strain evidence="3">P16(2019)</strain>
    </source>
</reference>
<dbReference type="PANTHER" id="PTHR42686:SF1">
    <property type="entry name" value="GH17980P-RELATED"/>
    <property type="match status" value="1"/>
</dbReference>
<dbReference type="CDD" id="cd19152">
    <property type="entry name" value="AKR_AKR15A"/>
    <property type="match status" value="1"/>
</dbReference>
<dbReference type="GO" id="GO:0005829">
    <property type="term" value="C:cytosol"/>
    <property type="evidence" value="ECO:0007669"/>
    <property type="project" value="TreeGrafter"/>
</dbReference>
<evidence type="ECO:0000313" key="3">
    <source>
        <dbReference type="Proteomes" id="UP000318521"/>
    </source>
</evidence>
<dbReference type="InterPro" id="IPR020471">
    <property type="entry name" value="AKR"/>
</dbReference>
<feature type="domain" description="NADP-dependent oxidoreductase" evidence="1">
    <location>
        <begin position="11"/>
        <end position="317"/>
    </location>
</feature>
<dbReference type="Proteomes" id="UP000318521">
    <property type="component" value="Unassembled WGS sequence"/>
</dbReference>
<organism evidence="2 3">
    <name type="scientific">Alkalicoccobacillus porphyridii</name>
    <dbReference type="NCBI Taxonomy" id="2597270"/>
    <lineage>
        <taxon>Bacteria</taxon>
        <taxon>Bacillati</taxon>
        <taxon>Bacillota</taxon>
        <taxon>Bacilli</taxon>
        <taxon>Bacillales</taxon>
        <taxon>Bacillaceae</taxon>
        <taxon>Alkalicoccobacillus</taxon>
    </lineage>
</organism>
<evidence type="ECO:0000313" key="2">
    <source>
        <dbReference type="EMBL" id="TSB47710.1"/>
    </source>
</evidence>
<dbReference type="GO" id="GO:0016491">
    <property type="term" value="F:oxidoreductase activity"/>
    <property type="evidence" value="ECO:0007669"/>
    <property type="project" value="InterPro"/>
</dbReference>
<keyword evidence="3" id="KW-1185">Reference proteome</keyword>
<dbReference type="AlphaFoldDB" id="A0A554A1Z5"/>
<proteinExistence type="predicted"/>
<dbReference type="SUPFAM" id="SSF51430">
    <property type="entry name" value="NAD(P)-linked oxidoreductase"/>
    <property type="match status" value="1"/>
</dbReference>
<protein>
    <submittedName>
        <fullName evidence="2">Aldo/keto reductase</fullName>
    </submittedName>
</protein>
<evidence type="ECO:0000259" key="1">
    <source>
        <dbReference type="Pfam" id="PF00248"/>
    </source>
</evidence>
<sequence length="329" mass="36592">MRHIDEILERKIGFGTAPLGNMFREVPEEEAQATIKAAWDAGIRYFDTAPFYGAGLSEIRLGEFLSKQNRDDYILSSKVGRLIEEEDEEKEGLFEFGRKNKIVTDYTAEATHRSIKQSLERLQTDRLDMVFVHDLSPDFQGDEWIAKFEEARTGAFKVLAQLQEEGVIQGWGLGVNTTVPIELALQLEECNPTFSLQATQYTLLDHREALQRLMPDAKAKGMKIVVGAPYSSGALLGGESYNYGEVPPEIKAKIKQLQDVADRHSVSLKAAALQFSTANPAVAAVIPGSTRPDRIQEDLDAITAKIPDAFWQELREKDLIAAEAPLPKG</sequence>
<name>A0A554A1Z5_9BACI</name>
<comment type="caution">
    <text evidence="2">The sequence shown here is derived from an EMBL/GenBank/DDBJ whole genome shotgun (WGS) entry which is preliminary data.</text>
</comment>
<dbReference type="OrthoDB" id="9773828at2"/>
<dbReference type="InterPro" id="IPR023210">
    <property type="entry name" value="NADP_OxRdtase_dom"/>
</dbReference>
<dbReference type="EMBL" id="VLXZ01000002">
    <property type="protein sequence ID" value="TSB47710.1"/>
    <property type="molecule type" value="Genomic_DNA"/>
</dbReference>
<dbReference type="Gene3D" id="3.20.20.100">
    <property type="entry name" value="NADP-dependent oxidoreductase domain"/>
    <property type="match status" value="1"/>
</dbReference>
<dbReference type="Pfam" id="PF00248">
    <property type="entry name" value="Aldo_ket_red"/>
    <property type="match status" value="1"/>
</dbReference>
<accession>A0A554A1Z5</accession>
<dbReference type="PANTHER" id="PTHR42686">
    <property type="entry name" value="GH17980P-RELATED"/>
    <property type="match status" value="1"/>
</dbReference>
<dbReference type="InterPro" id="IPR036812">
    <property type="entry name" value="NAD(P)_OxRdtase_dom_sf"/>
</dbReference>